<organism evidence="5 6">
    <name type="scientific">Gasterosteus aculeatus aculeatus</name>
    <name type="common">three-spined stickleback</name>
    <dbReference type="NCBI Taxonomy" id="481459"/>
    <lineage>
        <taxon>Eukaryota</taxon>
        <taxon>Metazoa</taxon>
        <taxon>Chordata</taxon>
        <taxon>Craniata</taxon>
        <taxon>Vertebrata</taxon>
        <taxon>Euteleostomi</taxon>
        <taxon>Actinopterygii</taxon>
        <taxon>Neopterygii</taxon>
        <taxon>Teleostei</taxon>
        <taxon>Neoteleostei</taxon>
        <taxon>Acanthomorphata</taxon>
        <taxon>Eupercaria</taxon>
        <taxon>Perciformes</taxon>
        <taxon>Cottioidei</taxon>
        <taxon>Gasterosteales</taxon>
        <taxon>Gasterosteidae</taxon>
        <taxon>Gasterosteus</taxon>
    </lineage>
</organism>
<dbReference type="Proteomes" id="UP000007635">
    <property type="component" value="Chromosome VII"/>
</dbReference>
<dbReference type="InterPro" id="IPR056737">
    <property type="entry name" value="Beta-prop_ATRN-MKLN-like"/>
</dbReference>
<accession>A0AAQ4S741</accession>
<keyword evidence="6" id="KW-1185">Reference proteome</keyword>
<dbReference type="SMART" id="SM00612">
    <property type="entry name" value="Kelch"/>
    <property type="match status" value="4"/>
</dbReference>
<dbReference type="InterPro" id="IPR006652">
    <property type="entry name" value="Kelch_1"/>
</dbReference>
<dbReference type="InterPro" id="IPR011333">
    <property type="entry name" value="SKP1/BTB/POZ_sf"/>
</dbReference>
<dbReference type="Ensembl" id="ENSGACT00000080321.1">
    <property type="protein sequence ID" value="ENSGACP00000070231.1"/>
    <property type="gene ID" value="ENSGACG00000018934.2"/>
</dbReference>
<dbReference type="AlphaFoldDB" id="A0AAQ4S741"/>
<dbReference type="SUPFAM" id="SSF117281">
    <property type="entry name" value="Kelch motif"/>
    <property type="match status" value="1"/>
</dbReference>
<dbReference type="Pfam" id="PF21536">
    <property type="entry name" value="BTB_KLHL33"/>
    <property type="match status" value="1"/>
</dbReference>
<dbReference type="SMART" id="SM00225">
    <property type="entry name" value="BTB"/>
    <property type="match status" value="2"/>
</dbReference>
<feature type="compositionally biased region" description="Acidic residues" evidence="3">
    <location>
        <begin position="31"/>
        <end position="58"/>
    </location>
</feature>
<dbReference type="Gene3D" id="1.25.40.420">
    <property type="match status" value="1"/>
</dbReference>
<feature type="domain" description="BTB" evidence="4">
    <location>
        <begin position="287"/>
        <end position="354"/>
    </location>
</feature>
<dbReference type="PROSITE" id="PS50097">
    <property type="entry name" value="BTB"/>
    <property type="match status" value="2"/>
</dbReference>
<dbReference type="SUPFAM" id="SSF54695">
    <property type="entry name" value="POZ domain"/>
    <property type="match status" value="2"/>
</dbReference>
<feature type="domain" description="BTB" evidence="4">
    <location>
        <begin position="162"/>
        <end position="219"/>
    </location>
</feature>
<feature type="region of interest" description="Disordered" evidence="3">
    <location>
        <begin position="89"/>
        <end position="131"/>
    </location>
</feature>
<evidence type="ECO:0000256" key="2">
    <source>
        <dbReference type="ARBA" id="ARBA00022737"/>
    </source>
</evidence>
<evidence type="ECO:0000256" key="3">
    <source>
        <dbReference type="SAM" id="MobiDB-lite"/>
    </source>
</evidence>
<dbReference type="PANTHER" id="PTHR45632">
    <property type="entry name" value="LD33804P"/>
    <property type="match status" value="1"/>
</dbReference>
<reference evidence="5 6" key="1">
    <citation type="journal article" date="2021" name="G3 (Bethesda)">
        <title>Improved contiguity of the threespine stickleback genome using long-read sequencing.</title>
        <authorList>
            <person name="Nath S."/>
            <person name="Shaw D.E."/>
            <person name="White M.A."/>
        </authorList>
    </citation>
    <scope>NUCLEOTIDE SEQUENCE [LARGE SCALE GENOMIC DNA]</scope>
    <source>
        <strain evidence="5 6">Lake Benthic</strain>
    </source>
</reference>
<dbReference type="PANTHER" id="PTHR45632:SF14">
    <property type="entry name" value="KELCH-LIKE PROTEIN 33"/>
    <property type="match status" value="1"/>
</dbReference>
<feature type="compositionally biased region" description="Basic and acidic residues" evidence="3">
    <location>
        <begin position="121"/>
        <end position="131"/>
    </location>
</feature>
<dbReference type="Pfam" id="PF07707">
    <property type="entry name" value="BACK"/>
    <property type="match status" value="1"/>
</dbReference>
<evidence type="ECO:0000259" key="4">
    <source>
        <dbReference type="PROSITE" id="PS50097"/>
    </source>
</evidence>
<dbReference type="SMART" id="SM00875">
    <property type="entry name" value="BACK"/>
    <property type="match status" value="1"/>
</dbReference>
<sequence>MAVEANRGLQGLDEWRRQRQTVRGGLWIKVEEEDEEEEVWEGEEEEGEAGEEAEEGEESAGREKEVEQQERENYFERVIKKVEFKDERKAVAESRTTGEEAFKVDHGDLQRQESTDDDEAEHSSDKEAEGNDEDAIKIYCKDDYLTDLFRNLTEFRDSSVLTDLTLSTKEGESFHVHSPVLAAVSLRIRERLRKSLGDNERVDVVGLRAVVDFAYTGLIPCLNKNTCHQIKAAARTLSAPRVLDLCKKEEKSTKTGGQGKEDKISAAEQMKVSLRSIRQLRTDRVGCDVVLEALRGSLHVHRVMLAVCSDYFRGMFTLGMKESRQPRVTLPFLLASELEALIDCSYSGVLPISWSHVFELTIIALQLQHQPALSLSLQFLHQEMNAHSCLDVASFAEAYGMMQLLEVADDFAMRQFQKVASISKFKDLPAKKLLMFLNSRLLCVSSELDVFKAVAAWILAGPGKRRKLAKELMKTIHFPLMTFKEFKEVQSMDMWSDRSLSKLYDAVFKDFCSSDSQCRIYLPKDNLGTRSISRDLWFVNSLRNHVGIKKAMEWRKLGEMPEPERFYHEVAVLKGQLYVFGGKKYYGIRDTLSNVYRFDPLENIWERLADMQEKRCSFSVAVLEGSIYAIGGHRDSEYTESVEQYCSTGNSWSFRWPLDLPLAGHVAKVLHGRIFVSGGLSGDYQCLSSMFTYQPDTGSTYLSNMAHPRARHCMETLGQRLYVAGGMTMDDNMRIADLLACEVYDPVADSWTAFMSLPVPHVGAGGAVLEGKFYVLGGYSQVDYRDTVTVHRYDPGPQRWENMGQMPGPNNDIRASVLCLPPDLRL</sequence>
<dbReference type="GeneTree" id="ENSGT00940000164143"/>
<dbReference type="InterPro" id="IPR015915">
    <property type="entry name" value="Kelch-typ_b-propeller"/>
</dbReference>
<feature type="compositionally biased region" description="Basic and acidic residues" evidence="3">
    <location>
        <begin position="59"/>
        <end position="71"/>
    </location>
</feature>
<evidence type="ECO:0000313" key="6">
    <source>
        <dbReference type="Proteomes" id="UP000007635"/>
    </source>
</evidence>
<keyword evidence="1" id="KW-0880">Kelch repeat</keyword>
<dbReference type="InterPro" id="IPR011705">
    <property type="entry name" value="BACK"/>
</dbReference>
<feature type="region of interest" description="Disordered" evidence="3">
    <location>
        <begin position="26"/>
        <end position="71"/>
    </location>
</feature>
<dbReference type="Gene3D" id="2.120.10.80">
    <property type="entry name" value="Kelch-type beta propeller"/>
    <property type="match status" value="1"/>
</dbReference>
<feature type="compositionally biased region" description="Basic and acidic residues" evidence="3">
    <location>
        <begin position="89"/>
        <end position="114"/>
    </location>
</feature>
<reference evidence="5" key="3">
    <citation type="submission" date="2025-09" db="UniProtKB">
        <authorList>
            <consortium name="Ensembl"/>
        </authorList>
    </citation>
    <scope>IDENTIFICATION</scope>
</reference>
<dbReference type="InterPro" id="IPR000210">
    <property type="entry name" value="BTB/POZ_dom"/>
</dbReference>
<evidence type="ECO:0000313" key="5">
    <source>
        <dbReference type="Ensembl" id="ENSGACP00000070231.1"/>
    </source>
</evidence>
<name>A0AAQ4S741_GASAC</name>
<dbReference type="Pfam" id="PF24981">
    <property type="entry name" value="Beta-prop_ATRN-LZTR1"/>
    <property type="match status" value="1"/>
</dbReference>
<proteinExistence type="predicted"/>
<dbReference type="Pfam" id="PF00651">
    <property type="entry name" value="BTB"/>
    <property type="match status" value="1"/>
</dbReference>
<protein>
    <submittedName>
        <fullName evidence="5">Kelch-like family member 33</fullName>
    </submittedName>
</protein>
<dbReference type="Gene3D" id="3.30.710.10">
    <property type="entry name" value="Potassium Channel Kv1.1, Chain A"/>
    <property type="match status" value="2"/>
</dbReference>
<reference evidence="5" key="2">
    <citation type="submission" date="2025-08" db="UniProtKB">
        <authorList>
            <consortium name="Ensembl"/>
        </authorList>
    </citation>
    <scope>IDENTIFICATION</scope>
</reference>
<keyword evidence="2" id="KW-0677">Repeat</keyword>
<evidence type="ECO:0000256" key="1">
    <source>
        <dbReference type="ARBA" id="ARBA00022441"/>
    </source>
</evidence>